<sequence length="507" mass="57664">MLLFTSFVVVSCVLVLYIYVKRVFFTLYGPIPGLKPQFLVGNLLQTGIIGQNAPMNIVFLKLKVKFGDIFQFWLGPTRIIVVNCLEDAQHIFTHRQIYDQGDIFVEKLGLVNPNAVLCLRGAKFKRHASIVSPLFRGNKINVHLDAILDCTDKLLMRWRTYNNDPGQIHLNMIEQCQQLTLAIFGVIAFDFDLQTLEDENNSGKNELTRALYTHLNAAMKLIQLPTIIGRIYLFLNPEYRQARTIIDRYLQRMIEQELQESSIVRAERKRTSLIASLATSLQHDEKAEAIKTEETKKGLSRAEVMGEMLSFLSAGYSTTAAALVWFIYFMSKYPQVQSKIKREIAEYHSQRLSVEDLESLTYLDCVFRELFRLVPPAIGTARTLVADDRLPATGADLNKGDQVFISFYNLARDSRYWSESIDPEIFDPDRFSNDNIKYNNVAASIPFGGGHRQCMGQDLARLELKSICVRFMQYVTFGDGGPLFNAGGFKQTDTILPKHIGVTIHVD</sequence>
<dbReference type="AlphaFoldDB" id="A0A814Y3Q3"/>
<dbReference type="PANTHER" id="PTHR24291">
    <property type="entry name" value="CYTOCHROME P450 FAMILY 4"/>
    <property type="match status" value="1"/>
</dbReference>
<keyword evidence="9" id="KW-1133">Transmembrane helix</keyword>
<evidence type="ECO:0000256" key="2">
    <source>
        <dbReference type="ARBA" id="ARBA00022617"/>
    </source>
</evidence>
<dbReference type="EMBL" id="CAJNOV010005768">
    <property type="protein sequence ID" value="CAF1224010.1"/>
    <property type="molecule type" value="Genomic_DNA"/>
</dbReference>
<dbReference type="InterPro" id="IPR017972">
    <property type="entry name" value="Cyt_P450_CS"/>
</dbReference>
<evidence type="ECO:0000256" key="4">
    <source>
        <dbReference type="ARBA" id="ARBA00023002"/>
    </source>
</evidence>
<accession>A0A814Y3Q3</accession>
<name>A0A814Y3Q3_9BILA</name>
<comment type="cofactor">
    <cofactor evidence="7">
        <name>heme</name>
        <dbReference type="ChEBI" id="CHEBI:30413"/>
    </cofactor>
</comment>
<dbReference type="Pfam" id="PF00067">
    <property type="entry name" value="p450"/>
    <property type="match status" value="1"/>
</dbReference>
<dbReference type="PROSITE" id="PS00086">
    <property type="entry name" value="CYTOCHROME_P450"/>
    <property type="match status" value="1"/>
</dbReference>
<comment type="similarity">
    <text evidence="1 8">Belongs to the cytochrome P450 family.</text>
</comment>
<dbReference type="Proteomes" id="UP000663834">
    <property type="component" value="Unassembled WGS sequence"/>
</dbReference>
<evidence type="ECO:0000256" key="5">
    <source>
        <dbReference type="ARBA" id="ARBA00023004"/>
    </source>
</evidence>
<keyword evidence="5 7" id="KW-0408">Iron</keyword>
<reference evidence="10" key="1">
    <citation type="submission" date="2021-02" db="EMBL/GenBank/DDBJ databases">
        <authorList>
            <person name="Nowell W R."/>
        </authorList>
    </citation>
    <scope>NUCLEOTIDE SEQUENCE</scope>
</reference>
<dbReference type="Gene3D" id="1.10.630.10">
    <property type="entry name" value="Cytochrome P450"/>
    <property type="match status" value="1"/>
</dbReference>
<keyword evidence="9" id="KW-0812">Transmembrane</keyword>
<evidence type="ECO:0000313" key="10">
    <source>
        <dbReference type="EMBL" id="CAF1224010.1"/>
    </source>
</evidence>
<keyword evidence="3 7" id="KW-0479">Metal-binding</keyword>
<evidence type="ECO:0000313" key="12">
    <source>
        <dbReference type="Proteomes" id="UP000663855"/>
    </source>
</evidence>
<dbReference type="InterPro" id="IPR050196">
    <property type="entry name" value="Cytochrome_P450_Monoox"/>
</dbReference>
<feature type="transmembrane region" description="Helical" evidence="9">
    <location>
        <begin position="309"/>
        <end position="330"/>
    </location>
</feature>
<keyword evidence="6 8" id="KW-0503">Monooxygenase</keyword>
<dbReference type="GO" id="GO:0004497">
    <property type="term" value="F:monooxygenase activity"/>
    <property type="evidence" value="ECO:0007669"/>
    <property type="project" value="UniProtKB-KW"/>
</dbReference>
<feature type="binding site" description="axial binding residue" evidence="7">
    <location>
        <position position="454"/>
    </location>
    <ligand>
        <name>heme</name>
        <dbReference type="ChEBI" id="CHEBI:30413"/>
    </ligand>
    <ligandPart>
        <name>Fe</name>
        <dbReference type="ChEBI" id="CHEBI:18248"/>
    </ligandPart>
</feature>
<dbReference type="GO" id="GO:0020037">
    <property type="term" value="F:heme binding"/>
    <property type="evidence" value="ECO:0007669"/>
    <property type="project" value="InterPro"/>
</dbReference>
<evidence type="ECO:0000256" key="3">
    <source>
        <dbReference type="ARBA" id="ARBA00022723"/>
    </source>
</evidence>
<evidence type="ECO:0000256" key="7">
    <source>
        <dbReference type="PIRSR" id="PIRSR602401-1"/>
    </source>
</evidence>
<keyword evidence="9" id="KW-0472">Membrane</keyword>
<evidence type="ECO:0000256" key="1">
    <source>
        <dbReference type="ARBA" id="ARBA00010617"/>
    </source>
</evidence>
<proteinExistence type="inferred from homology"/>
<dbReference type="Proteomes" id="UP000663855">
    <property type="component" value="Unassembled WGS sequence"/>
</dbReference>
<feature type="transmembrane region" description="Helical" evidence="9">
    <location>
        <begin position="6"/>
        <end position="25"/>
    </location>
</feature>
<dbReference type="PANTHER" id="PTHR24291:SF50">
    <property type="entry name" value="BIFUNCTIONAL ALBAFLAVENONE MONOOXYGENASE_TERPENE SYNTHASE"/>
    <property type="match status" value="1"/>
</dbReference>
<evidence type="ECO:0000256" key="9">
    <source>
        <dbReference type="SAM" id="Phobius"/>
    </source>
</evidence>
<dbReference type="GO" id="GO:0005506">
    <property type="term" value="F:iron ion binding"/>
    <property type="evidence" value="ECO:0007669"/>
    <property type="project" value="InterPro"/>
</dbReference>
<dbReference type="EMBL" id="CAJNOW010016804">
    <property type="protein sequence ID" value="CAF1652382.1"/>
    <property type="molecule type" value="Genomic_DNA"/>
</dbReference>
<dbReference type="PRINTS" id="PR00463">
    <property type="entry name" value="EP450I"/>
</dbReference>
<dbReference type="PRINTS" id="PR00385">
    <property type="entry name" value="P450"/>
</dbReference>
<organism evidence="10 12">
    <name type="scientific">Rotaria magnacalcarata</name>
    <dbReference type="NCBI Taxonomy" id="392030"/>
    <lineage>
        <taxon>Eukaryota</taxon>
        <taxon>Metazoa</taxon>
        <taxon>Spiralia</taxon>
        <taxon>Gnathifera</taxon>
        <taxon>Rotifera</taxon>
        <taxon>Eurotatoria</taxon>
        <taxon>Bdelloidea</taxon>
        <taxon>Philodinida</taxon>
        <taxon>Philodinidae</taxon>
        <taxon>Rotaria</taxon>
    </lineage>
</organism>
<keyword evidence="4 8" id="KW-0560">Oxidoreductase</keyword>
<dbReference type="InterPro" id="IPR036396">
    <property type="entry name" value="Cyt_P450_sf"/>
</dbReference>
<evidence type="ECO:0008006" key="13">
    <source>
        <dbReference type="Google" id="ProtNLM"/>
    </source>
</evidence>
<comment type="caution">
    <text evidence="10">The sequence shown here is derived from an EMBL/GenBank/DDBJ whole genome shotgun (WGS) entry which is preliminary data.</text>
</comment>
<dbReference type="OrthoDB" id="6692864at2759"/>
<evidence type="ECO:0000256" key="6">
    <source>
        <dbReference type="ARBA" id="ARBA00023033"/>
    </source>
</evidence>
<gene>
    <name evidence="10" type="ORF">CJN711_LOCUS13151</name>
    <name evidence="11" type="ORF">KQP761_LOCUS30233</name>
</gene>
<dbReference type="InterPro" id="IPR002401">
    <property type="entry name" value="Cyt_P450_E_grp-I"/>
</dbReference>
<evidence type="ECO:0000313" key="11">
    <source>
        <dbReference type="EMBL" id="CAF1652382.1"/>
    </source>
</evidence>
<keyword evidence="2 7" id="KW-0349">Heme</keyword>
<dbReference type="GO" id="GO:0016705">
    <property type="term" value="F:oxidoreductase activity, acting on paired donors, with incorporation or reduction of molecular oxygen"/>
    <property type="evidence" value="ECO:0007669"/>
    <property type="project" value="InterPro"/>
</dbReference>
<dbReference type="InterPro" id="IPR001128">
    <property type="entry name" value="Cyt_P450"/>
</dbReference>
<dbReference type="SUPFAM" id="SSF48264">
    <property type="entry name" value="Cytochrome P450"/>
    <property type="match status" value="1"/>
</dbReference>
<evidence type="ECO:0000256" key="8">
    <source>
        <dbReference type="RuleBase" id="RU000461"/>
    </source>
</evidence>
<protein>
    <recommendedName>
        <fullName evidence="13">Cytochrome P450</fullName>
    </recommendedName>
</protein>